<keyword evidence="6" id="KW-0145">Chemotaxis</keyword>
<dbReference type="GO" id="GO:0006935">
    <property type="term" value="P:chemotaxis"/>
    <property type="evidence" value="ECO:0007669"/>
    <property type="project" value="UniProtKB-KW"/>
</dbReference>
<evidence type="ECO:0000256" key="4">
    <source>
        <dbReference type="ARBA" id="ARBA00022448"/>
    </source>
</evidence>
<dbReference type="EMBL" id="WUEK01000001">
    <property type="protein sequence ID" value="MXG87954.1"/>
    <property type="molecule type" value="Genomic_DNA"/>
</dbReference>
<reference evidence="11 12" key="1">
    <citation type="submission" date="2019-12" db="EMBL/GenBank/DDBJ databases">
        <authorList>
            <person name="Kun Z."/>
        </authorList>
    </citation>
    <scope>NUCLEOTIDE SEQUENCE [LARGE SCALE GENOMIC DNA]</scope>
    <source>
        <strain evidence="11 12">YIM 123512</strain>
    </source>
</reference>
<keyword evidence="8" id="KW-0653">Protein transport</keyword>
<keyword evidence="9" id="KW-0472">Membrane</keyword>
<evidence type="ECO:0000256" key="8">
    <source>
        <dbReference type="ARBA" id="ARBA00022927"/>
    </source>
</evidence>
<dbReference type="InterPro" id="IPR053716">
    <property type="entry name" value="Flag_assembly_chemotaxis_eff"/>
</dbReference>
<evidence type="ECO:0000256" key="5">
    <source>
        <dbReference type="ARBA" id="ARBA00022475"/>
    </source>
</evidence>
<evidence type="ECO:0000313" key="12">
    <source>
        <dbReference type="Proteomes" id="UP000473325"/>
    </source>
</evidence>
<dbReference type="RefSeq" id="WP_160873959.1">
    <property type="nucleotide sequence ID" value="NZ_WUEK01000001.1"/>
</dbReference>
<dbReference type="InterPro" id="IPR012823">
    <property type="entry name" value="Flagell_FliJ"/>
</dbReference>
<dbReference type="GO" id="GO:0044781">
    <property type="term" value="P:bacterial-type flagellum organization"/>
    <property type="evidence" value="ECO:0007669"/>
    <property type="project" value="UniProtKB-KW"/>
</dbReference>
<comment type="similarity">
    <text evidence="2">Belongs to the FliJ family.</text>
</comment>
<dbReference type="Gene3D" id="1.10.287.1700">
    <property type="match status" value="1"/>
</dbReference>
<evidence type="ECO:0000256" key="6">
    <source>
        <dbReference type="ARBA" id="ARBA00022500"/>
    </source>
</evidence>
<dbReference type="GO" id="GO:0005886">
    <property type="term" value="C:plasma membrane"/>
    <property type="evidence" value="ECO:0007669"/>
    <property type="project" value="UniProtKB-SubCell"/>
</dbReference>
<dbReference type="Proteomes" id="UP000473325">
    <property type="component" value="Unassembled WGS sequence"/>
</dbReference>
<organism evidence="11 12">
    <name type="scientific">Nocardioides flavescens</name>
    <dbReference type="NCBI Taxonomy" id="2691959"/>
    <lineage>
        <taxon>Bacteria</taxon>
        <taxon>Bacillati</taxon>
        <taxon>Actinomycetota</taxon>
        <taxon>Actinomycetes</taxon>
        <taxon>Propionibacteriales</taxon>
        <taxon>Nocardioidaceae</taxon>
        <taxon>Nocardioides</taxon>
    </lineage>
</organism>
<sequence length="154" mass="17276">MSARHDPGLHAVARVREVRERDSLLGLHRARAEHEAALERAERLGELVRTHADQLQGGASGVTSGDWAARRTALMALAAGESSARSDADAASTVRTAATEHWQHDRSRLRAVETLLERRAEARRAERERLLARELDDLGAQRWLRAHRDEEVDR</sequence>
<comment type="caution">
    <text evidence="11">The sequence shown here is derived from an EMBL/GenBank/DDBJ whole genome shotgun (WGS) entry which is preliminary data.</text>
</comment>
<comment type="subcellular location">
    <subcellularLocation>
        <location evidence="1">Cell membrane</location>
        <topology evidence="1">Peripheral membrane protein</topology>
        <orientation evidence="1">Cytoplasmic side</orientation>
    </subcellularLocation>
</comment>
<evidence type="ECO:0000313" key="11">
    <source>
        <dbReference type="EMBL" id="MXG87954.1"/>
    </source>
</evidence>
<proteinExistence type="inferred from homology"/>
<dbReference type="AlphaFoldDB" id="A0A6L7EZY6"/>
<protein>
    <recommendedName>
        <fullName evidence="3">Flagellar FliJ protein</fullName>
    </recommendedName>
</protein>
<dbReference type="Pfam" id="PF02050">
    <property type="entry name" value="FliJ"/>
    <property type="match status" value="1"/>
</dbReference>
<keyword evidence="12" id="KW-1185">Reference proteome</keyword>
<evidence type="ECO:0000256" key="7">
    <source>
        <dbReference type="ARBA" id="ARBA00022795"/>
    </source>
</evidence>
<dbReference type="GO" id="GO:0015031">
    <property type="term" value="P:protein transport"/>
    <property type="evidence" value="ECO:0007669"/>
    <property type="project" value="UniProtKB-KW"/>
</dbReference>
<dbReference type="GO" id="GO:0009288">
    <property type="term" value="C:bacterial-type flagellum"/>
    <property type="evidence" value="ECO:0007669"/>
    <property type="project" value="InterPro"/>
</dbReference>
<evidence type="ECO:0000256" key="9">
    <source>
        <dbReference type="ARBA" id="ARBA00023136"/>
    </source>
</evidence>
<accession>A0A6L7EZY6</accession>
<keyword evidence="10" id="KW-1006">Bacterial flagellum protein export</keyword>
<keyword evidence="5" id="KW-1003">Cell membrane</keyword>
<gene>
    <name evidence="11" type="ORF">GRQ65_00130</name>
</gene>
<evidence type="ECO:0000256" key="1">
    <source>
        <dbReference type="ARBA" id="ARBA00004413"/>
    </source>
</evidence>
<name>A0A6L7EZY6_9ACTN</name>
<evidence type="ECO:0000256" key="10">
    <source>
        <dbReference type="ARBA" id="ARBA00023225"/>
    </source>
</evidence>
<dbReference type="GO" id="GO:0071973">
    <property type="term" value="P:bacterial-type flagellum-dependent cell motility"/>
    <property type="evidence" value="ECO:0007669"/>
    <property type="project" value="InterPro"/>
</dbReference>
<evidence type="ECO:0000256" key="2">
    <source>
        <dbReference type="ARBA" id="ARBA00010004"/>
    </source>
</evidence>
<keyword evidence="7" id="KW-1005">Bacterial flagellum biogenesis</keyword>
<evidence type="ECO:0000256" key="3">
    <source>
        <dbReference type="ARBA" id="ARBA00020392"/>
    </source>
</evidence>
<keyword evidence="4" id="KW-0813">Transport</keyword>